<feature type="region of interest" description="Disordered" evidence="5">
    <location>
        <begin position="231"/>
        <end position="257"/>
    </location>
</feature>
<dbReference type="PANTHER" id="PTHR46471">
    <property type="entry name" value="CHITIN DEACETYLASE"/>
    <property type="match status" value="1"/>
</dbReference>
<proteinExistence type="predicted"/>
<dbReference type="PROSITE" id="PS51257">
    <property type="entry name" value="PROKAR_LIPOPROTEIN"/>
    <property type="match status" value="1"/>
</dbReference>
<reference evidence="8" key="1">
    <citation type="submission" date="2023-09" db="EMBL/GenBank/DDBJ databases">
        <title>Paucibacter sp. APW11 Genome sequencing and assembly.</title>
        <authorList>
            <person name="Kim I."/>
        </authorList>
    </citation>
    <scope>NUCLEOTIDE SEQUENCE</scope>
    <source>
        <strain evidence="8">APW11</strain>
    </source>
</reference>
<dbReference type="PANTHER" id="PTHR46471:SF2">
    <property type="entry name" value="CHITIN DEACETYLASE-RELATED"/>
    <property type="match status" value="1"/>
</dbReference>
<keyword evidence="1" id="KW-0479">Metal-binding</keyword>
<dbReference type="PROSITE" id="PS51677">
    <property type="entry name" value="NODB"/>
    <property type="match status" value="1"/>
</dbReference>
<feature type="compositionally biased region" description="Low complexity" evidence="5">
    <location>
        <begin position="231"/>
        <end position="244"/>
    </location>
</feature>
<dbReference type="GO" id="GO:0016787">
    <property type="term" value="F:hydrolase activity"/>
    <property type="evidence" value="ECO:0007669"/>
    <property type="project" value="UniProtKB-KW"/>
</dbReference>
<feature type="signal peptide" evidence="6">
    <location>
        <begin position="1"/>
        <end position="21"/>
    </location>
</feature>
<feature type="compositionally biased region" description="Basic and acidic residues" evidence="5">
    <location>
        <begin position="245"/>
        <end position="257"/>
    </location>
</feature>
<gene>
    <name evidence="8" type="ORF">RQP53_08895</name>
</gene>
<evidence type="ECO:0000256" key="2">
    <source>
        <dbReference type="ARBA" id="ARBA00022729"/>
    </source>
</evidence>
<dbReference type="EMBL" id="JAVXZY010000003">
    <property type="protein sequence ID" value="MDT8999380.1"/>
    <property type="molecule type" value="Genomic_DNA"/>
</dbReference>
<evidence type="ECO:0000256" key="1">
    <source>
        <dbReference type="ARBA" id="ARBA00022723"/>
    </source>
</evidence>
<feature type="domain" description="NodB homology" evidence="7">
    <location>
        <begin position="267"/>
        <end position="379"/>
    </location>
</feature>
<evidence type="ECO:0000313" key="8">
    <source>
        <dbReference type="EMBL" id="MDT8999380.1"/>
    </source>
</evidence>
<feature type="chain" id="PRO_5047297946" evidence="6">
    <location>
        <begin position="22"/>
        <end position="379"/>
    </location>
</feature>
<organism evidence="8 9">
    <name type="scientific">Roseateles aquae</name>
    <dbReference type="NCBI Taxonomy" id="3077235"/>
    <lineage>
        <taxon>Bacteria</taxon>
        <taxon>Pseudomonadati</taxon>
        <taxon>Pseudomonadota</taxon>
        <taxon>Betaproteobacteria</taxon>
        <taxon>Burkholderiales</taxon>
        <taxon>Sphaerotilaceae</taxon>
        <taxon>Roseateles</taxon>
    </lineage>
</organism>
<dbReference type="Pfam" id="PF01522">
    <property type="entry name" value="Polysacc_deac_1"/>
    <property type="match status" value="1"/>
</dbReference>
<keyword evidence="3 8" id="KW-0378">Hydrolase</keyword>
<evidence type="ECO:0000256" key="4">
    <source>
        <dbReference type="ARBA" id="ARBA00023277"/>
    </source>
</evidence>
<dbReference type="Proteomes" id="UP001246372">
    <property type="component" value="Unassembled WGS sequence"/>
</dbReference>
<keyword evidence="2 6" id="KW-0732">Signal</keyword>
<comment type="caution">
    <text evidence="8">The sequence shown here is derived from an EMBL/GenBank/DDBJ whole genome shotgun (WGS) entry which is preliminary data.</text>
</comment>
<keyword evidence="4" id="KW-0119">Carbohydrate metabolism</keyword>
<evidence type="ECO:0000256" key="5">
    <source>
        <dbReference type="SAM" id="MobiDB-lite"/>
    </source>
</evidence>
<name>A0ABU3PA11_9BURK</name>
<evidence type="ECO:0000256" key="6">
    <source>
        <dbReference type="SAM" id="SignalP"/>
    </source>
</evidence>
<evidence type="ECO:0000256" key="3">
    <source>
        <dbReference type="ARBA" id="ARBA00022801"/>
    </source>
</evidence>
<evidence type="ECO:0000259" key="7">
    <source>
        <dbReference type="PROSITE" id="PS51677"/>
    </source>
</evidence>
<dbReference type="InterPro" id="IPR011330">
    <property type="entry name" value="Glyco_hydro/deAcase_b/a-brl"/>
</dbReference>
<dbReference type="RefSeq" id="WP_315650347.1">
    <property type="nucleotide sequence ID" value="NZ_JAVXZY010000003.1"/>
</dbReference>
<keyword evidence="9" id="KW-1185">Reference proteome</keyword>
<accession>A0ABU3PA11</accession>
<protein>
    <submittedName>
        <fullName evidence="8">Polysaccharide deacetylase family protein</fullName>
        <ecNumber evidence="8">3.-.-.-</ecNumber>
    </submittedName>
</protein>
<dbReference type="SUPFAM" id="SSF88713">
    <property type="entry name" value="Glycoside hydrolase/deacetylase"/>
    <property type="match status" value="1"/>
</dbReference>
<dbReference type="CDD" id="cd10917">
    <property type="entry name" value="CE4_NodB_like_6s_7s"/>
    <property type="match status" value="1"/>
</dbReference>
<evidence type="ECO:0000313" key="9">
    <source>
        <dbReference type="Proteomes" id="UP001246372"/>
    </source>
</evidence>
<sequence>MFRRAGLTLAVTLSTSLLLSACQPAKSSLPAPAPAASAHAGQLATLQRGADELLAHYRQMIVLMDGERALKPAARRAVASVGQLLFHDLQTKTQALSALGTESADPALLAALAQLLDRIESEPTWFDADRLAFKEFLSALAQFHGSSQSLAGIKLAKRANEDLAVLAEVEQSYEAELKDSFGRFAKRGIELKREKWSDYVAKLRGLYSREQIMKDYATILPYATAMPDAGKSGAPAAAAEAASEAGREATRGATEQRELFGDSLPPKTVLLTFDDGPHPRYTDEILDILKRYQAPAVFFQLGQNLGKVDDKGQVLPGHGSKVAQRVQAAGHMLANHSFSHGLMSKFELDKVRREAADTEALLDGAGRSGAPLFRMGRSA</sequence>
<dbReference type="EC" id="3.-.-.-" evidence="8"/>
<dbReference type="InterPro" id="IPR002509">
    <property type="entry name" value="NODB_dom"/>
</dbReference>
<dbReference type="Gene3D" id="3.20.20.370">
    <property type="entry name" value="Glycoside hydrolase/deacetylase"/>
    <property type="match status" value="1"/>
</dbReference>